<organism evidence="2 3">
    <name type="scientific">Methylobacterium symbioticum</name>
    <dbReference type="NCBI Taxonomy" id="2584084"/>
    <lineage>
        <taxon>Bacteria</taxon>
        <taxon>Pseudomonadati</taxon>
        <taxon>Pseudomonadota</taxon>
        <taxon>Alphaproteobacteria</taxon>
        <taxon>Hyphomicrobiales</taxon>
        <taxon>Methylobacteriaceae</taxon>
        <taxon>Methylobacterium</taxon>
    </lineage>
</organism>
<gene>
    <name evidence="2" type="ORF">MET9862_05102</name>
</gene>
<dbReference type="RefSeq" id="WP_142585771.1">
    <property type="nucleotide sequence ID" value="NZ_CABFPH010000127.1"/>
</dbReference>
<name>A0A509EK73_9HYPH</name>
<protein>
    <submittedName>
        <fullName evidence="2">Uncharacterized protein</fullName>
    </submittedName>
</protein>
<dbReference type="OrthoDB" id="9896040at2"/>
<proteinExistence type="predicted"/>
<accession>A0A509EK73</accession>
<sequence length="92" mass="8901">MTKLRMRVIVAAAILSGLAGQAQAFCTCACVSGQARNVCTNPTDTELICNQICPINVVPPGSSQSGSGAGGLPTGAAAVGAQGLSAAGAIGR</sequence>
<feature type="chain" id="PRO_5021414280" evidence="1">
    <location>
        <begin position="25"/>
        <end position="92"/>
    </location>
</feature>
<keyword evidence="3" id="KW-1185">Reference proteome</keyword>
<reference evidence="2 3" key="1">
    <citation type="submission" date="2019-06" db="EMBL/GenBank/DDBJ databases">
        <authorList>
            <person name="Rodrigo-Torres L."/>
            <person name="Arahal R. D."/>
            <person name="Lucena T."/>
        </authorList>
    </citation>
    <scope>NUCLEOTIDE SEQUENCE [LARGE SCALE GENOMIC DNA]</scope>
    <source>
        <strain evidence="2 3">SB0023/3</strain>
    </source>
</reference>
<keyword evidence="1" id="KW-0732">Signal</keyword>
<feature type="signal peptide" evidence="1">
    <location>
        <begin position="1"/>
        <end position="24"/>
    </location>
</feature>
<evidence type="ECO:0000313" key="3">
    <source>
        <dbReference type="Proteomes" id="UP000410984"/>
    </source>
</evidence>
<dbReference type="Proteomes" id="UP000410984">
    <property type="component" value="Unassembled WGS sequence"/>
</dbReference>
<dbReference type="AlphaFoldDB" id="A0A509EK73"/>
<dbReference type="EMBL" id="CABFPH010000127">
    <property type="protein sequence ID" value="VUD74472.1"/>
    <property type="molecule type" value="Genomic_DNA"/>
</dbReference>
<evidence type="ECO:0000313" key="2">
    <source>
        <dbReference type="EMBL" id="VUD74472.1"/>
    </source>
</evidence>
<evidence type="ECO:0000256" key="1">
    <source>
        <dbReference type="SAM" id="SignalP"/>
    </source>
</evidence>